<dbReference type="RefSeq" id="WP_204817135.1">
    <property type="nucleotide sequence ID" value="NZ_JANHOF010000002.1"/>
</dbReference>
<proteinExistence type="predicted"/>
<reference evidence="1 2" key="1">
    <citation type="submission" date="2024-09" db="EMBL/GenBank/DDBJ databases">
        <authorList>
            <person name="Sun Q."/>
            <person name="Mori K."/>
        </authorList>
    </citation>
    <scope>NUCLEOTIDE SEQUENCE [LARGE SCALE GENOMIC DNA]</scope>
    <source>
        <strain evidence="1 2">CCM 4839</strain>
    </source>
</reference>
<dbReference type="Proteomes" id="UP001589818">
    <property type="component" value="Unassembled WGS sequence"/>
</dbReference>
<sequence>MPEQVNKRLLIKQVIGRLLLDTSVTGCPFTLEPTGEHWTVTVQNVPLPIGAEVKRLANDLNLFYFEELPGSTAPRKWWLYDRHQPAVEWDEARHSLKLTLDSRVSYTNENV</sequence>
<evidence type="ECO:0000313" key="1">
    <source>
        <dbReference type="EMBL" id="MFC0396122.1"/>
    </source>
</evidence>
<organism evidence="1 2">
    <name type="scientific">Paenibacillus mendelii</name>
    <dbReference type="NCBI Taxonomy" id="206163"/>
    <lineage>
        <taxon>Bacteria</taxon>
        <taxon>Bacillati</taxon>
        <taxon>Bacillota</taxon>
        <taxon>Bacilli</taxon>
        <taxon>Bacillales</taxon>
        <taxon>Paenibacillaceae</taxon>
        <taxon>Paenibacillus</taxon>
    </lineage>
</organism>
<dbReference type="EMBL" id="JBHLVF010000047">
    <property type="protein sequence ID" value="MFC0396122.1"/>
    <property type="molecule type" value="Genomic_DNA"/>
</dbReference>
<evidence type="ECO:0000313" key="2">
    <source>
        <dbReference type="Proteomes" id="UP001589818"/>
    </source>
</evidence>
<name>A0ABV6JKA5_9BACL</name>
<accession>A0ABV6JKA5</accession>
<comment type="caution">
    <text evidence="1">The sequence shown here is derived from an EMBL/GenBank/DDBJ whole genome shotgun (WGS) entry which is preliminary data.</text>
</comment>
<keyword evidence="2" id="KW-1185">Reference proteome</keyword>
<gene>
    <name evidence="1" type="ORF">ACFFJ8_32700</name>
</gene>
<protein>
    <submittedName>
        <fullName evidence="1">Uncharacterized protein</fullName>
    </submittedName>
</protein>